<dbReference type="OrthoDB" id="9878380at2"/>
<dbReference type="AlphaFoldDB" id="H5XZX9"/>
<gene>
    <name evidence="1" type="ORF">DesyoDRAFT_5246</name>
</gene>
<dbReference type="HOGENOM" id="CLU_2478277_0_0_9"/>
<accession>H5XZX9</accession>
<dbReference type="RefSeq" id="WP_007787444.1">
    <property type="nucleotide sequence ID" value="NZ_CM001441.1"/>
</dbReference>
<protein>
    <submittedName>
        <fullName evidence="1">Uncharacterized protein</fullName>
    </submittedName>
</protein>
<evidence type="ECO:0000313" key="2">
    <source>
        <dbReference type="Proteomes" id="UP000005104"/>
    </source>
</evidence>
<organism evidence="1 2">
    <name type="scientific">Desulfosporosinus youngiae DSM 17734</name>
    <dbReference type="NCBI Taxonomy" id="768710"/>
    <lineage>
        <taxon>Bacteria</taxon>
        <taxon>Bacillati</taxon>
        <taxon>Bacillota</taxon>
        <taxon>Clostridia</taxon>
        <taxon>Eubacteriales</taxon>
        <taxon>Desulfitobacteriaceae</taxon>
        <taxon>Desulfosporosinus</taxon>
    </lineage>
</organism>
<reference evidence="1 2" key="1">
    <citation type="submission" date="2011-11" db="EMBL/GenBank/DDBJ databases">
        <title>The Noncontiguous Finished genome of Desulfosporosinus youngiae DSM 17734.</title>
        <authorList>
            <consortium name="US DOE Joint Genome Institute (JGI-PGF)"/>
            <person name="Lucas S."/>
            <person name="Han J."/>
            <person name="Lapidus A."/>
            <person name="Cheng J.-F."/>
            <person name="Goodwin L."/>
            <person name="Pitluck S."/>
            <person name="Peters L."/>
            <person name="Ovchinnikova G."/>
            <person name="Lu M."/>
            <person name="Land M.L."/>
            <person name="Hauser L."/>
            <person name="Pester M."/>
            <person name="Spring S."/>
            <person name="Ollivier B."/>
            <person name="Rattei T."/>
            <person name="Klenk H.-P."/>
            <person name="Wagner M."/>
            <person name="Loy A."/>
            <person name="Woyke T.J."/>
        </authorList>
    </citation>
    <scope>NUCLEOTIDE SEQUENCE [LARGE SCALE GENOMIC DNA]</scope>
    <source>
        <strain evidence="1 2">DSM 17734</strain>
    </source>
</reference>
<name>H5XZX9_9FIRM</name>
<dbReference type="STRING" id="768710.DesyoDRAFT_5246"/>
<dbReference type="Proteomes" id="UP000005104">
    <property type="component" value="Chromosome"/>
</dbReference>
<proteinExistence type="predicted"/>
<evidence type="ECO:0000313" key="1">
    <source>
        <dbReference type="EMBL" id="EHQ92175.1"/>
    </source>
</evidence>
<keyword evidence="2" id="KW-1185">Reference proteome</keyword>
<dbReference type="EMBL" id="CM001441">
    <property type="protein sequence ID" value="EHQ92175.1"/>
    <property type="molecule type" value="Genomic_DNA"/>
</dbReference>
<sequence>MSLYVRFISHLQTCGGCTGLRDYQQCRFAIVCAHVEKLSMIGVIRSSKDFCYPVGSSDPMSYSTGCYLPGAAAINQAIPAGVGPCNAD</sequence>